<gene>
    <name evidence="2" type="ORF">METZ01_LOCUS125655</name>
</gene>
<reference evidence="2" key="1">
    <citation type="submission" date="2018-05" db="EMBL/GenBank/DDBJ databases">
        <authorList>
            <person name="Lanie J.A."/>
            <person name="Ng W.-L."/>
            <person name="Kazmierczak K.M."/>
            <person name="Andrzejewski T.M."/>
            <person name="Davidsen T.M."/>
            <person name="Wayne K.J."/>
            <person name="Tettelin H."/>
            <person name="Glass J.I."/>
            <person name="Rusch D."/>
            <person name="Podicherti R."/>
            <person name="Tsui H.-C.T."/>
            <person name="Winkler M.E."/>
        </authorList>
    </citation>
    <scope>NUCLEOTIDE SEQUENCE</scope>
</reference>
<dbReference type="EMBL" id="UINC01017534">
    <property type="protein sequence ID" value="SVA72801.1"/>
    <property type="molecule type" value="Genomic_DNA"/>
</dbReference>
<evidence type="ECO:0000259" key="1">
    <source>
        <dbReference type="Pfam" id="PF14588"/>
    </source>
</evidence>
<dbReference type="AlphaFoldDB" id="A0A381Y852"/>
<dbReference type="CDD" id="cd02199">
    <property type="entry name" value="YjgF_YER057c_UK114_like_1"/>
    <property type="match status" value="1"/>
</dbReference>
<name>A0A381Y852_9ZZZZ</name>
<accession>A0A381Y852</accession>
<dbReference type="InterPro" id="IPR035959">
    <property type="entry name" value="RutC-like_sf"/>
</dbReference>
<sequence>MAGRIDARLEELGIILPQAQKPKVAKILPYTISGNLLFVSGQIPQWEGEVRYQGKVGKNLTLEEGREAARLSTLNVLAHTRNALAGDLDRINRFLKVNGFVSVTEDFDEVAAVVNGASELLQEIFGDAGTHARIAIGAANMPIGVAVEIEAIIEINSDS</sequence>
<dbReference type="InterPro" id="IPR013813">
    <property type="entry name" value="Endoribo_LPSP/chorism_mut-like"/>
</dbReference>
<dbReference type="Gene3D" id="3.30.1330.40">
    <property type="entry name" value="RutC-like"/>
    <property type="match status" value="1"/>
</dbReference>
<evidence type="ECO:0000313" key="2">
    <source>
        <dbReference type="EMBL" id="SVA72801.1"/>
    </source>
</evidence>
<dbReference type="Pfam" id="PF14588">
    <property type="entry name" value="YjgF_endoribonc"/>
    <property type="match status" value="1"/>
</dbReference>
<organism evidence="2">
    <name type="scientific">marine metagenome</name>
    <dbReference type="NCBI Taxonomy" id="408172"/>
    <lineage>
        <taxon>unclassified sequences</taxon>
        <taxon>metagenomes</taxon>
        <taxon>ecological metagenomes</taxon>
    </lineage>
</organism>
<dbReference type="PANTHER" id="PTHR43760:SF1">
    <property type="entry name" value="ENDORIBONUCLEASE L-PSP_CHORISMATE MUTASE-LIKE DOMAIN-CONTAINING PROTEIN"/>
    <property type="match status" value="1"/>
</dbReference>
<protein>
    <recommendedName>
        <fullName evidence="1">Endoribonuclease L-PSP/chorismate mutase-like domain-containing protein</fullName>
    </recommendedName>
</protein>
<dbReference type="SUPFAM" id="SSF55298">
    <property type="entry name" value="YjgF-like"/>
    <property type="match status" value="1"/>
</dbReference>
<feature type="domain" description="Endoribonuclease L-PSP/chorismate mutase-like" evidence="1">
    <location>
        <begin position="8"/>
        <end position="144"/>
    </location>
</feature>
<proteinExistence type="predicted"/>
<dbReference type="PANTHER" id="PTHR43760">
    <property type="entry name" value="ENDORIBONUCLEASE-RELATED"/>
    <property type="match status" value="1"/>
</dbReference>